<keyword evidence="2" id="KW-1185">Reference proteome</keyword>
<evidence type="ECO:0000313" key="1">
    <source>
        <dbReference type="EMBL" id="GGE62771.1"/>
    </source>
</evidence>
<dbReference type="RefSeq" id="WP_095595233.1">
    <property type="nucleotide sequence ID" value="NZ_BMKN01000003.1"/>
</dbReference>
<protein>
    <submittedName>
        <fullName evidence="1">Uncharacterized protein</fullName>
    </submittedName>
</protein>
<gene>
    <name evidence="1" type="ORF">GCM10011517_33140</name>
</gene>
<reference evidence="1" key="1">
    <citation type="journal article" date="2014" name="Int. J. Syst. Evol. Microbiol.">
        <title>Complete genome sequence of Corynebacterium casei LMG S-19264T (=DSM 44701T), isolated from a smear-ripened cheese.</title>
        <authorList>
            <consortium name="US DOE Joint Genome Institute (JGI-PGF)"/>
            <person name="Walter F."/>
            <person name="Albersmeier A."/>
            <person name="Kalinowski J."/>
            <person name="Ruckert C."/>
        </authorList>
    </citation>
    <scope>NUCLEOTIDE SEQUENCE</scope>
    <source>
        <strain evidence="1">CGMCC 1.16012</strain>
    </source>
</reference>
<dbReference type="AlphaFoldDB" id="A0A917ANT1"/>
<proteinExistence type="predicted"/>
<reference evidence="1" key="2">
    <citation type="submission" date="2020-09" db="EMBL/GenBank/DDBJ databases">
        <authorList>
            <person name="Sun Q."/>
            <person name="Zhou Y."/>
        </authorList>
    </citation>
    <scope>NUCLEOTIDE SEQUENCE</scope>
    <source>
        <strain evidence="1">CGMCC 1.16012</strain>
    </source>
</reference>
<organism evidence="1 2">
    <name type="scientific">Actibacterium pelagium</name>
    <dbReference type="NCBI Taxonomy" id="2029103"/>
    <lineage>
        <taxon>Bacteria</taxon>
        <taxon>Pseudomonadati</taxon>
        <taxon>Pseudomonadota</taxon>
        <taxon>Alphaproteobacteria</taxon>
        <taxon>Rhodobacterales</taxon>
        <taxon>Roseobacteraceae</taxon>
        <taxon>Actibacterium</taxon>
    </lineage>
</organism>
<accession>A0A917ANT1</accession>
<sequence length="269" mass="31031">MFTTQIHIYENREVQELVTSSALDFAEFIELRRRTRGCRGENPLFIFFSIPDPSLFLGERAEDPFLEAMQNMPDDIMAACSIADRNGEALYGEMHEFFENKLAALGKRITVHRAKNKSDAFEWLCKVPSPSGSLEAGEWIATMHITKDRCVFETNPKVSIERASRTIVEKVGHEDEVFILSHRDDYYEGRDLKNQEEVRARFEAMTNWKRMVVHNVTKPSVRKKIASQSRALDRGAKEIGFYMEHATFYDRDLALSRLLSYPPLPKSKS</sequence>
<name>A0A917ANT1_9RHOB</name>
<comment type="caution">
    <text evidence="1">The sequence shown here is derived from an EMBL/GenBank/DDBJ whole genome shotgun (WGS) entry which is preliminary data.</text>
</comment>
<evidence type="ECO:0000313" key="2">
    <source>
        <dbReference type="Proteomes" id="UP000606730"/>
    </source>
</evidence>
<dbReference type="Proteomes" id="UP000606730">
    <property type="component" value="Unassembled WGS sequence"/>
</dbReference>
<dbReference type="EMBL" id="BMKN01000003">
    <property type="protein sequence ID" value="GGE62771.1"/>
    <property type="molecule type" value="Genomic_DNA"/>
</dbReference>